<dbReference type="PATRIC" id="fig|1028800.3.peg.3218"/>
<evidence type="ECO:0000313" key="2">
    <source>
        <dbReference type="EMBL" id="CDN49334.1"/>
    </source>
</evidence>
<keyword evidence="2" id="KW-0808">Transferase</keyword>
<dbReference type="Proteomes" id="UP000028181">
    <property type="component" value="Chromosome I"/>
</dbReference>
<dbReference type="Gene3D" id="3.40.50.2000">
    <property type="entry name" value="Glycogen Phosphorylase B"/>
    <property type="match status" value="1"/>
</dbReference>
<dbReference type="PANTHER" id="PTHR12526:SF630">
    <property type="entry name" value="GLYCOSYLTRANSFERASE"/>
    <property type="match status" value="1"/>
</dbReference>
<dbReference type="InterPro" id="IPR001296">
    <property type="entry name" value="Glyco_trans_1"/>
</dbReference>
<dbReference type="Pfam" id="PF00534">
    <property type="entry name" value="Glycos_transf_1"/>
    <property type="match status" value="1"/>
</dbReference>
<name>A0A068SU02_NEOGA</name>
<feature type="domain" description="Glycosyl transferase family 1" evidence="1">
    <location>
        <begin position="201"/>
        <end position="364"/>
    </location>
</feature>
<proteinExistence type="predicted"/>
<dbReference type="AlphaFoldDB" id="A0A068SU02"/>
<dbReference type="KEGG" id="ngg:RG540_CH31700"/>
<dbReference type="GeneID" id="24258361"/>
<dbReference type="eggNOG" id="COG0438">
    <property type="taxonomic scope" value="Bacteria"/>
</dbReference>
<evidence type="ECO:0000313" key="3">
    <source>
        <dbReference type="Proteomes" id="UP000028181"/>
    </source>
</evidence>
<dbReference type="EMBL" id="HG938353">
    <property type="protein sequence ID" value="CDN49334.1"/>
    <property type="molecule type" value="Genomic_DNA"/>
</dbReference>
<keyword evidence="3" id="KW-1185">Reference proteome</keyword>
<sequence>MQKSLAMFVSAPVIEAANGKLVLDKKFVSGMALHVQHWSGPVTCFIRRGATDIPFGGRYDIGDLDFRVRILEPEERVSADHLADFDLALLSGDSYLDLLPPAVIRQAKSAVVYSIEYTHQTRLQIISLDDTRSLPRKIYGMAWTVMQEYKRKRAFRAARGIQANGYPAHAAYHDMGGSQLLYLDNRMKPAMFATPQEMSARKRHLQNGEPLRLIHSGRLEPMKGVQDLVPIARLLDERGVDFTLTIYGEGSLSGAINADIHKHWLQDCVFLKDPVDFEQELVPLTRTGADIFLSCHRQSDPSCTYIETMGCGVPIAGYDNEMWSALMIESKAGWIAPLGDIRAMADRLAALDKDRASVLERAENALRFARGWDFESQFRKRMEHLENLTRH</sequence>
<dbReference type="PANTHER" id="PTHR12526">
    <property type="entry name" value="GLYCOSYLTRANSFERASE"/>
    <property type="match status" value="1"/>
</dbReference>
<dbReference type="SUPFAM" id="SSF53756">
    <property type="entry name" value="UDP-Glycosyltransferase/glycogen phosphorylase"/>
    <property type="match status" value="1"/>
</dbReference>
<dbReference type="OrthoDB" id="503550at2"/>
<organism evidence="2 3">
    <name type="scientific">Neorhizobium galegae bv. orientalis str. HAMBI 540</name>
    <dbReference type="NCBI Taxonomy" id="1028800"/>
    <lineage>
        <taxon>Bacteria</taxon>
        <taxon>Pseudomonadati</taxon>
        <taxon>Pseudomonadota</taxon>
        <taxon>Alphaproteobacteria</taxon>
        <taxon>Hyphomicrobiales</taxon>
        <taxon>Rhizobiaceae</taxon>
        <taxon>Rhizobium/Agrobacterium group</taxon>
        <taxon>Neorhizobium</taxon>
    </lineage>
</organism>
<gene>
    <name evidence="2" type="ORF">RG540_CH31700</name>
</gene>
<evidence type="ECO:0000259" key="1">
    <source>
        <dbReference type="Pfam" id="PF00534"/>
    </source>
</evidence>
<dbReference type="GO" id="GO:0016757">
    <property type="term" value="F:glycosyltransferase activity"/>
    <property type="evidence" value="ECO:0007669"/>
    <property type="project" value="InterPro"/>
</dbReference>
<accession>A0A068SU02</accession>
<dbReference type="HOGENOM" id="CLU_705624_0_0_5"/>
<dbReference type="RefSeq" id="WP_038589679.1">
    <property type="nucleotide sequence ID" value="NZ_HG938353.1"/>
</dbReference>
<reference evidence="3" key="1">
    <citation type="journal article" date="2014" name="BMC Genomics">
        <title>Genome sequencing of two Neorhizobium galegae strains reveals a noeT gene responsible for the unusual acetylation of the nodulation factors.</title>
        <authorList>
            <person name="Osterman J."/>
            <person name="Marsh J."/>
            <person name="Laine P.K."/>
            <person name="Zeng Z."/>
            <person name="Alatalo E."/>
            <person name="Sullivan J.T."/>
            <person name="Young J.P."/>
            <person name="Thomas-Oates J."/>
            <person name="Paulin L."/>
            <person name="Lindstrom K."/>
        </authorList>
    </citation>
    <scope>NUCLEOTIDE SEQUENCE [LARGE SCALE GENOMIC DNA]</scope>
    <source>
        <strain evidence="3">HAMBI 540</strain>
    </source>
</reference>
<protein>
    <submittedName>
        <fullName evidence="2">Glycosyltransferase, family 1</fullName>
    </submittedName>
</protein>